<evidence type="ECO:0000313" key="4">
    <source>
        <dbReference type="Proteomes" id="UP000076532"/>
    </source>
</evidence>
<keyword evidence="1" id="KW-1133">Transmembrane helix</keyword>
<evidence type="ECO:0000256" key="1">
    <source>
        <dbReference type="SAM" id="Phobius"/>
    </source>
</evidence>
<keyword evidence="1" id="KW-0472">Membrane</keyword>
<organism evidence="3 4">
    <name type="scientific">Athelia psychrophila</name>
    <dbReference type="NCBI Taxonomy" id="1759441"/>
    <lineage>
        <taxon>Eukaryota</taxon>
        <taxon>Fungi</taxon>
        <taxon>Dikarya</taxon>
        <taxon>Basidiomycota</taxon>
        <taxon>Agaricomycotina</taxon>
        <taxon>Agaricomycetes</taxon>
        <taxon>Agaricomycetidae</taxon>
        <taxon>Atheliales</taxon>
        <taxon>Atheliaceae</taxon>
        <taxon>Athelia</taxon>
    </lineage>
</organism>
<protein>
    <recommendedName>
        <fullName evidence="2">DUF6534 domain-containing protein</fullName>
    </recommendedName>
</protein>
<reference evidence="3 4" key="1">
    <citation type="journal article" date="2016" name="Mol. Biol. Evol.">
        <title>Comparative Genomics of Early-Diverging Mushroom-Forming Fungi Provides Insights into the Origins of Lignocellulose Decay Capabilities.</title>
        <authorList>
            <person name="Nagy L.G."/>
            <person name="Riley R."/>
            <person name="Tritt A."/>
            <person name="Adam C."/>
            <person name="Daum C."/>
            <person name="Floudas D."/>
            <person name="Sun H."/>
            <person name="Yadav J.S."/>
            <person name="Pangilinan J."/>
            <person name="Larsson K.H."/>
            <person name="Matsuura K."/>
            <person name="Barry K."/>
            <person name="Labutti K."/>
            <person name="Kuo R."/>
            <person name="Ohm R.A."/>
            <person name="Bhattacharya S.S."/>
            <person name="Shirouzu T."/>
            <person name="Yoshinaga Y."/>
            <person name="Martin F.M."/>
            <person name="Grigoriev I.V."/>
            <person name="Hibbett D.S."/>
        </authorList>
    </citation>
    <scope>NUCLEOTIDE SEQUENCE [LARGE SCALE GENOMIC DNA]</scope>
    <source>
        <strain evidence="3 4">CBS 109695</strain>
    </source>
</reference>
<feature type="transmembrane region" description="Helical" evidence="1">
    <location>
        <begin position="156"/>
        <end position="176"/>
    </location>
</feature>
<evidence type="ECO:0000259" key="2">
    <source>
        <dbReference type="Pfam" id="PF20152"/>
    </source>
</evidence>
<dbReference type="PANTHER" id="PTHR40465:SF1">
    <property type="entry name" value="DUF6534 DOMAIN-CONTAINING PROTEIN"/>
    <property type="match status" value="1"/>
</dbReference>
<dbReference type="OrthoDB" id="3262409at2759"/>
<dbReference type="Pfam" id="PF20152">
    <property type="entry name" value="DUF6534"/>
    <property type="match status" value="1"/>
</dbReference>
<feature type="transmembrane region" description="Helical" evidence="1">
    <location>
        <begin position="93"/>
        <end position="112"/>
    </location>
</feature>
<accession>A0A166H6I5</accession>
<evidence type="ECO:0000313" key="3">
    <source>
        <dbReference type="EMBL" id="KZP18538.1"/>
    </source>
</evidence>
<dbReference type="InterPro" id="IPR045339">
    <property type="entry name" value="DUF6534"/>
</dbReference>
<dbReference type="Proteomes" id="UP000076532">
    <property type="component" value="Unassembled WGS sequence"/>
</dbReference>
<feature type="transmembrane region" description="Helical" evidence="1">
    <location>
        <begin position="119"/>
        <end position="144"/>
    </location>
</feature>
<name>A0A166H6I5_9AGAM</name>
<dbReference type="STRING" id="436010.A0A166H6I5"/>
<keyword evidence="4" id="KW-1185">Reference proteome</keyword>
<sequence>MTAQVIIDGAWGSFLIGSFFATILFGIILAQAFTYFQNCAGDARWMKVYVAVLVLFDALNTGITAAWMYTYLISSWGNASVFSQADWMAASDPVMIVLIACMVELFFAWRLYVIGRQRWVTMIIVIFSVLELLSGIGTGIAVIWVKEYTLFPRFKVIAILWTVTGAVADVFIALGMTYYLRQAKGSYKATDRLVDKIILLTLQNGALMTVAFAVHLALYLGVVKPYYIALSFVMPKLYSNSVLASLNSRRILRPLASATVLFGERSLGDSRVFASNTYQADSPEVVVEIHQETQTDARNSHDYKC</sequence>
<feature type="domain" description="DUF6534" evidence="2">
    <location>
        <begin position="166"/>
        <end position="250"/>
    </location>
</feature>
<feature type="transmembrane region" description="Helical" evidence="1">
    <location>
        <begin position="197"/>
        <end position="220"/>
    </location>
</feature>
<feature type="transmembrane region" description="Helical" evidence="1">
    <location>
        <begin position="12"/>
        <end position="36"/>
    </location>
</feature>
<gene>
    <name evidence="3" type="ORF">FIBSPDRAFT_1046059</name>
</gene>
<dbReference type="AlphaFoldDB" id="A0A166H6I5"/>
<feature type="transmembrane region" description="Helical" evidence="1">
    <location>
        <begin position="48"/>
        <end position="73"/>
    </location>
</feature>
<dbReference type="PANTHER" id="PTHR40465">
    <property type="entry name" value="CHROMOSOME 1, WHOLE GENOME SHOTGUN SEQUENCE"/>
    <property type="match status" value="1"/>
</dbReference>
<dbReference type="EMBL" id="KV417571">
    <property type="protein sequence ID" value="KZP18538.1"/>
    <property type="molecule type" value="Genomic_DNA"/>
</dbReference>
<proteinExistence type="predicted"/>
<keyword evidence="1" id="KW-0812">Transmembrane</keyword>